<evidence type="ECO:0000313" key="2">
    <source>
        <dbReference type="EMBL" id="SHE25809.1"/>
    </source>
</evidence>
<proteinExistence type="predicted"/>
<sequence length="197" mass="19764">MSVKSAGRVVGFLLAASLSIGCGGMAAAVPSSDVVQSGSVSEATGLSAAETEELADDLEILFTRYIPMGADGKLMVNENAVIEDGFEESLPELRMLADVLNEVDQTSSGSVREGGMQAESTGSFALCVALKGLGVPAGKASSGLIAAIKSGIKAWNWGLTAKTVAKILGASTVKALGGPVAIGVQLAAAAFSCRGEL</sequence>
<dbReference type="RefSeq" id="WP_073331270.1">
    <property type="nucleotide sequence ID" value="NZ_FQTT01000011.1"/>
</dbReference>
<evidence type="ECO:0000256" key="1">
    <source>
        <dbReference type="SAM" id="SignalP"/>
    </source>
</evidence>
<dbReference type="Proteomes" id="UP000184291">
    <property type="component" value="Unassembled WGS sequence"/>
</dbReference>
<evidence type="ECO:0008006" key="4">
    <source>
        <dbReference type="Google" id="ProtNLM"/>
    </source>
</evidence>
<organism evidence="2 3">
    <name type="scientific">Actinomyces glycerinitolerans</name>
    <dbReference type="NCBI Taxonomy" id="1892869"/>
    <lineage>
        <taxon>Bacteria</taxon>
        <taxon>Bacillati</taxon>
        <taxon>Actinomycetota</taxon>
        <taxon>Actinomycetes</taxon>
        <taxon>Actinomycetales</taxon>
        <taxon>Actinomycetaceae</taxon>
        <taxon>Actinomyces</taxon>
    </lineage>
</organism>
<keyword evidence="1" id="KW-0732">Signal</keyword>
<feature type="signal peptide" evidence="1">
    <location>
        <begin position="1"/>
        <end position="28"/>
    </location>
</feature>
<accession>A0A1M4S0X1</accession>
<name>A0A1M4S0X1_9ACTO</name>
<dbReference type="EMBL" id="FQTT01000011">
    <property type="protein sequence ID" value="SHE25809.1"/>
    <property type="molecule type" value="Genomic_DNA"/>
</dbReference>
<feature type="chain" id="PRO_5013336251" description="Prokaryotic membrane lipoprotein lipid attachment site profile" evidence="1">
    <location>
        <begin position="29"/>
        <end position="197"/>
    </location>
</feature>
<reference evidence="3" key="1">
    <citation type="submission" date="2016-09" db="EMBL/GenBank/DDBJ databases">
        <authorList>
            <person name="Strepis N."/>
        </authorList>
    </citation>
    <scope>NUCLEOTIDE SEQUENCE [LARGE SCALE GENOMIC DNA]</scope>
</reference>
<dbReference type="AlphaFoldDB" id="A0A1M4S0X1"/>
<evidence type="ECO:0000313" key="3">
    <source>
        <dbReference type="Proteomes" id="UP000184291"/>
    </source>
</evidence>
<dbReference type="OrthoDB" id="9962149at2"/>
<dbReference type="PROSITE" id="PS51257">
    <property type="entry name" value="PROKAR_LIPOPROTEIN"/>
    <property type="match status" value="1"/>
</dbReference>
<keyword evidence="3" id="KW-1185">Reference proteome</keyword>
<protein>
    <recommendedName>
        <fullName evidence="4">Prokaryotic membrane lipoprotein lipid attachment site profile</fullName>
    </recommendedName>
</protein>
<dbReference type="STRING" id="1892869.ACGLYG10_2045"/>
<gene>
    <name evidence="2" type="ORF">ACGLYG10_2045</name>
</gene>